<reference evidence="5 6" key="1">
    <citation type="submission" date="2020-06" db="EMBL/GenBank/DDBJ databases">
        <title>Genome mining for natural products.</title>
        <authorList>
            <person name="Zhang B."/>
            <person name="Shi J."/>
            <person name="Ge H."/>
        </authorList>
    </citation>
    <scope>NUCLEOTIDE SEQUENCE [LARGE SCALE GENOMIC DNA]</scope>
    <source>
        <strain evidence="5 6">NA02069</strain>
    </source>
</reference>
<dbReference type="PANTHER" id="PTHR42723">
    <property type="entry name" value="CHLOROPHYLL SYNTHASE"/>
    <property type="match status" value="1"/>
</dbReference>
<dbReference type="EMBL" id="CP056041">
    <property type="protein sequence ID" value="QKZ17675.1"/>
    <property type="molecule type" value="Genomic_DNA"/>
</dbReference>
<dbReference type="Gene3D" id="1.10.357.140">
    <property type="entry name" value="UbiA prenyltransferase"/>
    <property type="match status" value="1"/>
</dbReference>
<evidence type="ECO:0000256" key="4">
    <source>
        <dbReference type="ARBA" id="ARBA00023136"/>
    </source>
</evidence>
<evidence type="ECO:0000256" key="2">
    <source>
        <dbReference type="ARBA" id="ARBA00022692"/>
    </source>
</evidence>
<sequence>MKDRKAVARCRSRSAVRLADLALLVRAPAALSVPGDVIAGAVAAGRPLGARTFGVIGSSVCLYWAGMALNDYADAAVDGVERPDRPVPSGRVPRRTALAVAGGLTAVGLGLAAVAGGRRSVCAALPLAGLVWAYDLKLKSTAAGGFAMAGARMLDVLAGAVVPGSGAQPAGVALRRAAVPAALVGAHTGTLMALSRHEIGGAPVRVPAATLAVSAVTALAAAVPVARSDSGSAGPGRLSSAAPSRPVAQFPAPLKGVAAAARLRELCAAPSEGLRAAASERLRAPSAEGLRAVVSGGLRAPSAEGLRAVVSEGLRAPASEGLRAPASEGLRVAASEKLRAAVFGRSGTVSAGTLPAVVAAGAALAYLGAYGSAQVRALREPSAGNVRRAVGAGILGLMPLQAALIARGGSPRVAAALGVVHPLARRLARRISPT</sequence>
<dbReference type="InterPro" id="IPR044878">
    <property type="entry name" value="UbiA_sf"/>
</dbReference>
<dbReference type="PANTHER" id="PTHR42723:SF1">
    <property type="entry name" value="CHLOROPHYLL SYNTHASE, CHLOROPLASTIC"/>
    <property type="match status" value="1"/>
</dbReference>
<dbReference type="GO" id="GO:0016020">
    <property type="term" value="C:membrane"/>
    <property type="evidence" value="ECO:0007669"/>
    <property type="project" value="UniProtKB-SubCell"/>
</dbReference>
<dbReference type="NCBIfam" id="NF045897">
    <property type="entry name" value="SCO3242_trans"/>
    <property type="match status" value="1"/>
</dbReference>
<keyword evidence="2" id="KW-0812">Transmembrane</keyword>
<dbReference type="Pfam" id="PF01040">
    <property type="entry name" value="UbiA"/>
    <property type="match status" value="1"/>
</dbReference>
<evidence type="ECO:0000256" key="3">
    <source>
        <dbReference type="ARBA" id="ARBA00022989"/>
    </source>
</evidence>
<keyword evidence="6" id="KW-1185">Reference proteome</keyword>
<dbReference type="GO" id="GO:0016765">
    <property type="term" value="F:transferase activity, transferring alkyl or aryl (other than methyl) groups"/>
    <property type="evidence" value="ECO:0007669"/>
    <property type="project" value="InterPro"/>
</dbReference>
<dbReference type="Proteomes" id="UP000509418">
    <property type="component" value="Chromosome"/>
</dbReference>
<dbReference type="AlphaFoldDB" id="A0A7H8T2F7"/>
<organism evidence="5 6">
    <name type="scientific">Streptomyces chartreusis</name>
    <dbReference type="NCBI Taxonomy" id="1969"/>
    <lineage>
        <taxon>Bacteria</taxon>
        <taxon>Bacillati</taxon>
        <taxon>Actinomycetota</taxon>
        <taxon>Actinomycetes</taxon>
        <taxon>Kitasatosporales</taxon>
        <taxon>Streptomycetaceae</taxon>
        <taxon>Streptomyces</taxon>
    </lineage>
</organism>
<keyword evidence="3" id="KW-1133">Transmembrane helix</keyword>
<evidence type="ECO:0000313" key="5">
    <source>
        <dbReference type="EMBL" id="QKZ17675.1"/>
    </source>
</evidence>
<dbReference type="InterPro" id="IPR000537">
    <property type="entry name" value="UbiA_prenyltransferase"/>
</dbReference>
<keyword evidence="4" id="KW-0472">Membrane</keyword>
<protein>
    <submittedName>
        <fullName evidence="5">UbiA family prenyltransferase</fullName>
    </submittedName>
</protein>
<accession>A0A7H8T2F7</accession>
<proteinExistence type="predicted"/>
<comment type="subcellular location">
    <subcellularLocation>
        <location evidence="1">Membrane</location>
        <topology evidence="1">Multi-pass membrane protein</topology>
    </subcellularLocation>
</comment>
<dbReference type="InterPro" id="IPR050475">
    <property type="entry name" value="Prenyltransferase_related"/>
</dbReference>
<gene>
    <name evidence="5" type="ORF">HUT05_10190</name>
</gene>
<keyword evidence="5" id="KW-0808">Transferase</keyword>
<evidence type="ECO:0000256" key="1">
    <source>
        <dbReference type="ARBA" id="ARBA00004141"/>
    </source>
</evidence>
<evidence type="ECO:0000313" key="6">
    <source>
        <dbReference type="Proteomes" id="UP000509418"/>
    </source>
</evidence>
<name>A0A7H8T2F7_STRCX</name>